<organism evidence="2 3">
    <name type="scientific">Rotaria magnacalcarata</name>
    <dbReference type="NCBI Taxonomy" id="392030"/>
    <lineage>
        <taxon>Eukaryota</taxon>
        <taxon>Metazoa</taxon>
        <taxon>Spiralia</taxon>
        <taxon>Gnathifera</taxon>
        <taxon>Rotifera</taxon>
        <taxon>Eurotatoria</taxon>
        <taxon>Bdelloidea</taxon>
        <taxon>Philodinida</taxon>
        <taxon>Philodinidae</taxon>
        <taxon>Rotaria</taxon>
    </lineage>
</organism>
<dbReference type="AlphaFoldDB" id="A0A8S3H2J2"/>
<evidence type="ECO:0000313" key="3">
    <source>
        <dbReference type="Proteomes" id="UP000681720"/>
    </source>
</evidence>
<feature type="non-terminal residue" evidence="2">
    <location>
        <position position="1"/>
    </location>
</feature>
<reference evidence="2" key="1">
    <citation type="submission" date="2021-02" db="EMBL/GenBank/DDBJ databases">
        <authorList>
            <person name="Nowell W R."/>
        </authorList>
    </citation>
    <scope>NUCLEOTIDE SEQUENCE</scope>
</reference>
<name>A0A8S3H2J2_9BILA</name>
<sequence length="52" mass="6180">QLEQAEQTFTKHIQQLKTIQTKREYLENEFLKLKEQLETAAIQLTNFQTDGL</sequence>
<proteinExistence type="predicted"/>
<protein>
    <submittedName>
        <fullName evidence="2">Uncharacterized protein</fullName>
    </submittedName>
</protein>
<evidence type="ECO:0000256" key="1">
    <source>
        <dbReference type="SAM" id="Coils"/>
    </source>
</evidence>
<evidence type="ECO:0000313" key="2">
    <source>
        <dbReference type="EMBL" id="CAF5174530.1"/>
    </source>
</evidence>
<keyword evidence="1" id="KW-0175">Coiled coil</keyword>
<feature type="coiled-coil region" evidence="1">
    <location>
        <begin position="2"/>
        <end position="43"/>
    </location>
</feature>
<comment type="caution">
    <text evidence="2">The sequence shown here is derived from an EMBL/GenBank/DDBJ whole genome shotgun (WGS) entry which is preliminary data.</text>
</comment>
<gene>
    <name evidence="2" type="ORF">GIL414_LOCUS67229</name>
</gene>
<accession>A0A8S3H2J2</accession>
<dbReference type="Proteomes" id="UP000681720">
    <property type="component" value="Unassembled WGS sequence"/>
</dbReference>
<dbReference type="EMBL" id="CAJOBJ010325540">
    <property type="protein sequence ID" value="CAF5174530.1"/>
    <property type="molecule type" value="Genomic_DNA"/>
</dbReference>